<organism evidence="1 2">
    <name type="scientific">Dorcoceras hygrometricum</name>
    <dbReference type="NCBI Taxonomy" id="472368"/>
    <lineage>
        <taxon>Eukaryota</taxon>
        <taxon>Viridiplantae</taxon>
        <taxon>Streptophyta</taxon>
        <taxon>Embryophyta</taxon>
        <taxon>Tracheophyta</taxon>
        <taxon>Spermatophyta</taxon>
        <taxon>Magnoliopsida</taxon>
        <taxon>eudicotyledons</taxon>
        <taxon>Gunneridae</taxon>
        <taxon>Pentapetalae</taxon>
        <taxon>asterids</taxon>
        <taxon>lamiids</taxon>
        <taxon>Lamiales</taxon>
        <taxon>Gesneriaceae</taxon>
        <taxon>Didymocarpoideae</taxon>
        <taxon>Trichosporeae</taxon>
        <taxon>Loxocarpinae</taxon>
        <taxon>Dorcoceras</taxon>
    </lineage>
</organism>
<evidence type="ECO:0000313" key="2">
    <source>
        <dbReference type="Proteomes" id="UP000250235"/>
    </source>
</evidence>
<reference evidence="1 2" key="1">
    <citation type="journal article" date="2015" name="Proc. Natl. Acad. Sci. U.S.A.">
        <title>The resurrection genome of Boea hygrometrica: A blueprint for survival of dehydration.</title>
        <authorList>
            <person name="Xiao L."/>
            <person name="Yang G."/>
            <person name="Zhang L."/>
            <person name="Yang X."/>
            <person name="Zhao S."/>
            <person name="Ji Z."/>
            <person name="Zhou Q."/>
            <person name="Hu M."/>
            <person name="Wang Y."/>
            <person name="Chen M."/>
            <person name="Xu Y."/>
            <person name="Jin H."/>
            <person name="Xiao X."/>
            <person name="Hu G."/>
            <person name="Bao F."/>
            <person name="Hu Y."/>
            <person name="Wan P."/>
            <person name="Li L."/>
            <person name="Deng X."/>
            <person name="Kuang T."/>
            <person name="Xiang C."/>
            <person name="Zhu J.K."/>
            <person name="Oliver M.J."/>
            <person name="He Y."/>
        </authorList>
    </citation>
    <scope>NUCLEOTIDE SEQUENCE [LARGE SCALE GENOMIC DNA]</scope>
    <source>
        <strain evidence="2">cv. XS01</strain>
    </source>
</reference>
<gene>
    <name evidence="1" type="ORF">F511_08643</name>
</gene>
<protein>
    <submittedName>
        <fullName evidence="1">Uncharacterized protein</fullName>
    </submittedName>
</protein>
<accession>A0A2Z7APR8</accession>
<name>A0A2Z7APR8_9LAMI</name>
<sequence length="207" mass="22539">MMNSRRICPVDGLQYIDSAVGLVFMESAAGLAMESFCATITTTRVPNNSDLKPAYPNTIINSGTISTELKLGATSSTQLYPTLQAKQTSLTEVPFQVVQLVRSFWKFFIDAILSPPRLSPSDRVTSHRFPCVDFVDTSTLHVFVSALCVERGLIRSPPCSCDVMSASTPAGRGSWVFVWISRSISALSGAGIYPDFWSFVAGMHLLS</sequence>
<proteinExistence type="predicted"/>
<dbReference type="AlphaFoldDB" id="A0A2Z7APR8"/>
<dbReference type="EMBL" id="KV013534">
    <property type="protein sequence ID" value="KZV23448.1"/>
    <property type="molecule type" value="Genomic_DNA"/>
</dbReference>
<keyword evidence="2" id="KW-1185">Reference proteome</keyword>
<dbReference type="Proteomes" id="UP000250235">
    <property type="component" value="Unassembled WGS sequence"/>
</dbReference>
<evidence type="ECO:0000313" key="1">
    <source>
        <dbReference type="EMBL" id="KZV23448.1"/>
    </source>
</evidence>